<evidence type="ECO:0000313" key="3">
    <source>
        <dbReference type="Proteomes" id="UP001589703"/>
    </source>
</evidence>
<proteinExistence type="predicted"/>
<dbReference type="InterPro" id="IPR036388">
    <property type="entry name" value="WH-like_DNA-bd_sf"/>
</dbReference>
<accession>A0ABV5V8V7</accession>
<dbReference type="Pfam" id="PF12840">
    <property type="entry name" value="HTH_20"/>
    <property type="match status" value="1"/>
</dbReference>
<dbReference type="SUPFAM" id="SSF46785">
    <property type="entry name" value="Winged helix' DNA-binding domain"/>
    <property type="match status" value="1"/>
</dbReference>
<feature type="region of interest" description="Disordered" evidence="1">
    <location>
        <begin position="224"/>
        <end position="254"/>
    </location>
</feature>
<protein>
    <submittedName>
        <fullName evidence="2">Helix-turn-helix transcriptional regulator</fullName>
    </submittedName>
</protein>
<organism evidence="2 3">
    <name type="scientific">Streptomyces thermocoprophilus</name>
    <dbReference type="NCBI Taxonomy" id="78356"/>
    <lineage>
        <taxon>Bacteria</taxon>
        <taxon>Bacillati</taxon>
        <taxon>Actinomycetota</taxon>
        <taxon>Actinomycetes</taxon>
        <taxon>Kitasatosporales</taxon>
        <taxon>Streptomycetaceae</taxon>
        <taxon>Streptomyces</taxon>
    </lineage>
</organism>
<reference evidence="2 3" key="1">
    <citation type="submission" date="2024-09" db="EMBL/GenBank/DDBJ databases">
        <authorList>
            <person name="Sun Q."/>
            <person name="Mori K."/>
        </authorList>
    </citation>
    <scope>NUCLEOTIDE SEQUENCE [LARGE SCALE GENOMIC DNA]</scope>
    <source>
        <strain evidence="2 3">JCM 10918</strain>
    </source>
</reference>
<sequence length="254" mass="27069">MSETSGSEEWSGSPGDTTAALAVLGDESRRRLFEYVRRAGRPVTRDEASAAVGISRKLAGFHLDKLVAAGLLRTGHAHRGARRVGRAAKVYEPSPRTLRMSLPPRRHELLSSLLSEAVTAHRPDESAREAAVRLARERGEELGAEARGADLIAFLRSLGFEPADAGGGRTVLHTCPFHPSSAHSAHLVCGMSHAFLRGCLASSGHDRTTTAVLAPRPGRCCVELRTTDRPDGAPDTVGPAPDADDPPCARDLRP</sequence>
<dbReference type="EMBL" id="JBHMAR010000002">
    <property type="protein sequence ID" value="MFB9734272.1"/>
    <property type="molecule type" value="Genomic_DNA"/>
</dbReference>
<name>A0ABV5V8V7_9ACTN</name>
<dbReference type="InterPro" id="IPR011991">
    <property type="entry name" value="ArsR-like_HTH"/>
</dbReference>
<dbReference type="CDD" id="cd00090">
    <property type="entry name" value="HTH_ARSR"/>
    <property type="match status" value="1"/>
</dbReference>
<comment type="caution">
    <text evidence="2">The sequence shown here is derived from an EMBL/GenBank/DDBJ whole genome shotgun (WGS) entry which is preliminary data.</text>
</comment>
<dbReference type="RefSeq" id="WP_385858031.1">
    <property type="nucleotide sequence ID" value="NZ_JBHMAR010000002.1"/>
</dbReference>
<evidence type="ECO:0000313" key="2">
    <source>
        <dbReference type="EMBL" id="MFB9734272.1"/>
    </source>
</evidence>
<dbReference type="Proteomes" id="UP001589703">
    <property type="component" value="Unassembled WGS sequence"/>
</dbReference>
<dbReference type="Gene3D" id="1.10.10.10">
    <property type="entry name" value="Winged helix-like DNA-binding domain superfamily/Winged helix DNA-binding domain"/>
    <property type="match status" value="1"/>
</dbReference>
<gene>
    <name evidence="2" type="ORF">ACFFRO_03800</name>
</gene>
<keyword evidence="3" id="KW-1185">Reference proteome</keyword>
<evidence type="ECO:0000256" key="1">
    <source>
        <dbReference type="SAM" id="MobiDB-lite"/>
    </source>
</evidence>
<dbReference type="InterPro" id="IPR036390">
    <property type="entry name" value="WH_DNA-bd_sf"/>
</dbReference>